<gene>
    <name evidence="2" type="ORF">HMPREF9715_01551</name>
</gene>
<evidence type="ECO:0000313" key="3">
    <source>
        <dbReference type="Proteomes" id="UP000004834"/>
    </source>
</evidence>
<dbReference type="SUPFAM" id="SSF51735">
    <property type="entry name" value="NAD(P)-binding Rossmann-fold domains"/>
    <property type="match status" value="1"/>
</dbReference>
<evidence type="ECO:0000313" key="2">
    <source>
        <dbReference type="EMBL" id="EHO12396.1"/>
    </source>
</evidence>
<proteinExistence type="predicted"/>
<organism evidence="2 3">
    <name type="scientific">Myroides odoratimimus CIP 101113</name>
    <dbReference type="NCBI Taxonomy" id="883154"/>
    <lineage>
        <taxon>Bacteria</taxon>
        <taxon>Pseudomonadati</taxon>
        <taxon>Bacteroidota</taxon>
        <taxon>Flavobacteriia</taxon>
        <taxon>Flavobacteriales</taxon>
        <taxon>Flavobacteriaceae</taxon>
        <taxon>Myroides</taxon>
    </lineage>
</organism>
<name>A0AAV3F3C9_9FLAO</name>
<sequence length="345" mass="38749">MQNNVLIIGGKGLVGSTIARILKERNPQCNIILGTRAPKDLQKDLQKEVQIDVNSPSSLEVILSRRIDLIILSVNDQKDHVLRFAIEHGIDYLDITKPTPALHKALQITTEYTKYNSRIVFGSGWMGGIVPGLVKSAVPATEKIESVQLMVYYSIKDKAGESSAHFMAEHVATPFVQYQKNQPKEVLHFLDSESYCFSFGLRNRQVYNFDTPDLYILNKVGAIPTVSVKMTYNSKFVTRVLGWMQQFGVFKRMSLKARRKIFGGSGAGDISVFEIIIKGSQQVRRILLKSDRGQAELTALSAVLHTEVLFSNEVLPGQYFAHQLHGEKALFTDLQQYDSITIKEI</sequence>
<dbReference type="EMBL" id="AGEE01000017">
    <property type="protein sequence ID" value="EHO12396.1"/>
    <property type="molecule type" value="Genomic_DNA"/>
</dbReference>
<comment type="caution">
    <text evidence="2">The sequence shown here is derived from an EMBL/GenBank/DDBJ whole genome shotgun (WGS) entry which is preliminary data.</text>
</comment>
<reference evidence="2 3" key="1">
    <citation type="submission" date="2011-11" db="EMBL/GenBank/DDBJ databases">
        <title>The Genome Sequence of Myroides odoratimimus CIP 101113.</title>
        <authorList>
            <person name="Earl A."/>
            <person name="Ward D."/>
            <person name="Feldgarden M."/>
            <person name="Gevers D."/>
            <person name="Huys G."/>
            <person name="Young S.K."/>
            <person name="Zeng Q."/>
            <person name="Gargeya S."/>
            <person name="Fitzgerald M."/>
            <person name="Haas B."/>
            <person name="Abouelleil A."/>
            <person name="Alvarado L."/>
            <person name="Arachchi H.M."/>
            <person name="Berlin A."/>
            <person name="Brown A."/>
            <person name="Chapman S.B."/>
            <person name="Chen Z."/>
            <person name="Dunbar C."/>
            <person name="Freedman E."/>
            <person name="Gearin G."/>
            <person name="Goldberg J."/>
            <person name="Griggs A."/>
            <person name="Gujja S."/>
            <person name="Heiman D."/>
            <person name="Howarth C."/>
            <person name="Larson L."/>
            <person name="Lui A."/>
            <person name="MacDonald P.J.P."/>
            <person name="Montmayeur A."/>
            <person name="Murphy C."/>
            <person name="Neiman D."/>
            <person name="Pearson M."/>
            <person name="Priest M."/>
            <person name="Roberts A."/>
            <person name="Saif S."/>
            <person name="Shea T."/>
            <person name="Shenoy N."/>
            <person name="Sisk P."/>
            <person name="Stolte C."/>
            <person name="Sykes S."/>
            <person name="Wortman J."/>
            <person name="Nusbaum C."/>
            <person name="Birren B."/>
        </authorList>
    </citation>
    <scope>NUCLEOTIDE SEQUENCE [LARGE SCALE GENOMIC DNA]</scope>
    <source>
        <strain evidence="2 3">CIP 101113</strain>
    </source>
</reference>
<accession>A0AAV3F3C9</accession>
<dbReference type="RefSeq" id="WP_006263383.1">
    <property type="nucleotide sequence ID" value="NZ_JH590837.1"/>
</dbReference>
<dbReference type="InterPro" id="IPR005097">
    <property type="entry name" value="Sacchrp_dh_NADP-bd"/>
</dbReference>
<dbReference type="Pfam" id="PF03435">
    <property type="entry name" value="Sacchrp_dh_NADP"/>
    <property type="match status" value="1"/>
</dbReference>
<feature type="domain" description="Saccharopine dehydrogenase NADP binding" evidence="1">
    <location>
        <begin position="5"/>
        <end position="114"/>
    </location>
</feature>
<protein>
    <recommendedName>
        <fullName evidence="1">Saccharopine dehydrogenase NADP binding domain-containing protein</fullName>
    </recommendedName>
</protein>
<dbReference type="Proteomes" id="UP000004834">
    <property type="component" value="Unassembled WGS sequence"/>
</dbReference>
<dbReference type="PANTHER" id="PTHR43796">
    <property type="entry name" value="CARBOXYNORSPERMIDINE SYNTHASE"/>
    <property type="match status" value="1"/>
</dbReference>
<dbReference type="Gene3D" id="3.40.50.720">
    <property type="entry name" value="NAD(P)-binding Rossmann-like Domain"/>
    <property type="match status" value="1"/>
</dbReference>
<evidence type="ECO:0000259" key="1">
    <source>
        <dbReference type="Pfam" id="PF03435"/>
    </source>
</evidence>
<dbReference type="InterPro" id="IPR036291">
    <property type="entry name" value="NAD(P)-bd_dom_sf"/>
</dbReference>
<dbReference type="PANTHER" id="PTHR43796:SF2">
    <property type="entry name" value="CARBOXYNORSPERMIDINE SYNTHASE"/>
    <property type="match status" value="1"/>
</dbReference>
<dbReference type="AlphaFoldDB" id="A0AAV3F3C9"/>